<reference evidence="7 8" key="2">
    <citation type="submission" date="2020-04" db="EMBL/GenBank/DDBJ databases">
        <authorList>
            <person name="Fomenkov A."/>
            <person name="Anton B.P."/>
            <person name="Roberts R.J."/>
        </authorList>
    </citation>
    <scope>NUCLEOTIDE SEQUENCE [LARGE SCALE GENOMIC DNA]</scope>
    <source>
        <strain evidence="7 8">S2</strain>
    </source>
</reference>
<evidence type="ECO:0000313" key="8">
    <source>
        <dbReference type="Proteomes" id="UP000501868"/>
    </source>
</evidence>
<feature type="chain" id="PRO_5039069735" evidence="6">
    <location>
        <begin position="18"/>
        <end position="444"/>
    </location>
</feature>
<reference evidence="7 8" key="1">
    <citation type="submission" date="2020-04" db="EMBL/GenBank/DDBJ databases">
        <title>Genome-Wide Identification of 5-Methylcytosine Sites in Bacterial Genomes By High-Throughput Sequencing of MspJI Restriction Fragments.</title>
        <authorList>
            <person name="Wu V."/>
        </authorList>
    </citation>
    <scope>NUCLEOTIDE SEQUENCE [LARGE SCALE GENOMIC DNA]</scope>
    <source>
        <strain evidence="7 8">S2</strain>
    </source>
</reference>
<keyword evidence="1" id="KW-1003">Cell membrane</keyword>
<dbReference type="InterPro" id="IPR050490">
    <property type="entry name" value="Bact_solute-bd_prot1"/>
</dbReference>
<dbReference type="Gene3D" id="3.40.190.10">
    <property type="entry name" value="Periplasmic binding protein-like II"/>
    <property type="match status" value="1"/>
</dbReference>
<feature type="signal peptide" evidence="6">
    <location>
        <begin position="1"/>
        <end position="17"/>
    </location>
</feature>
<dbReference type="Proteomes" id="UP000501868">
    <property type="component" value="Chromosome"/>
</dbReference>
<evidence type="ECO:0000256" key="5">
    <source>
        <dbReference type="ARBA" id="ARBA00023288"/>
    </source>
</evidence>
<gene>
    <name evidence="7" type="ORF">HFZ78_05055</name>
</gene>
<dbReference type="CDD" id="cd13585">
    <property type="entry name" value="PBP2_TMBP_like"/>
    <property type="match status" value="1"/>
</dbReference>
<dbReference type="AlphaFoldDB" id="A0A6H1NYM2"/>
<evidence type="ECO:0000256" key="1">
    <source>
        <dbReference type="ARBA" id="ARBA00022475"/>
    </source>
</evidence>
<accession>A0A6H1NYM2</accession>
<evidence type="ECO:0000256" key="6">
    <source>
        <dbReference type="SAM" id="SignalP"/>
    </source>
</evidence>
<dbReference type="PANTHER" id="PTHR43649:SF33">
    <property type="entry name" value="POLYGALACTURONAN_RHAMNOGALACTURONAN-BINDING PROTEIN YTCQ"/>
    <property type="match status" value="1"/>
</dbReference>
<protein>
    <submittedName>
        <fullName evidence="7">Sugar ABC transporter substrate-binding protein</fullName>
    </submittedName>
</protein>
<sequence length="444" mass="49140">MKIKSNFMFKIVPSVLACMLALSGCSGNSTKTSSELGGSVSGKTVNLTMSVWGNPAELKVYQKGIDAYTKEHPNVKIKMIPVPSDGYEQKLLTQLQGGNASDVFYVGDTTMAKLAKKGSLAELGEFMKSDESYAKPDEYADGLWGAAKQGDKIYGISVDCNPVVMYYNKKMFKDLGIKTPQEYFDDGKWNWNAFNEVTKKLKDAGKKGFIAEQWLMDTWIWSNGGLSFDESGNYVMDQNQKAKDAIQFVSDLMKKGQITYAGSLPKGQGLDAMFMSNQVGIVAAGRWLTPMFSQNKSLKFDYISWPTNTSNKMEPVQIPVAYIAVNKKSKEVDEAMKFATFYVSKEGQKERLTGNGSAVPSVSGIDDIVTSDKTVEHSQYLIDGRETGFASGSPKLFKGQVPGLNKEIEDQYDLLFLKKQDVDTTIKKISEKSKKMIEEFKAGN</sequence>
<evidence type="ECO:0000256" key="4">
    <source>
        <dbReference type="ARBA" id="ARBA00023139"/>
    </source>
</evidence>
<keyword evidence="5" id="KW-0449">Lipoprotein</keyword>
<evidence type="ECO:0000256" key="3">
    <source>
        <dbReference type="ARBA" id="ARBA00023136"/>
    </source>
</evidence>
<dbReference type="Pfam" id="PF01547">
    <property type="entry name" value="SBP_bac_1"/>
    <property type="match status" value="1"/>
</dbReference>
<evidence type="ECO:0000256" key="2">
    <source>
        <dbReference type="ARBA" id="ARBA00022729"/>
    </source>
</evidence>
<keyword evidence="2 6" id="KW-0732">Signal</keyword>
<organism evidence="7 8">
    <name type="scientific">Priestia megaterium</name>
    <name type="common">Bacillus megaterium</name>
    <dbReference type="NCBI Taxonomy" id="1404"/>
    <lineage>
        <taxon>Bacteria</taxon>
        <taxon>Bacillati</taxon>
        <taxon>Bacillota</taxon>
        <taxon>Bacilli</taxon>
        <taxon>Bacillales</taxon>
        <taxon>Bacillaceae</taxon>
        <taxon>Priestia</taxon>
    </lineage>
</organism>
<dbReference type="InterPro" id="IPR006059">
    <property type="entry name" value="SBP"/>
</dbReference>
<dbReference type="SUPFAM" id="SSF53850">
    <property type="entry name" value="Periplasmic binding protein-like II"/>
    <property type="match status" value="1"/>
</dbReference>
<dbReference type="PROSITE" id="PS51257">
    <property type="entry name" value="PROKAR_LIPOPROTEIN"/>
    <property type="match status" value="1"/>
</dbReference>
<keyword evidence="4" id="KW-0564">Palmitate</keyword>
<keyword evidence="3" id="KW-0472">Membrane</keyword>
<dbReference type="EMBL" id="CP051128">
    <property type="protein sequence ID" value="QIZ06171.1"/>
    <property type="molecule type" value="Genomic_DNA"/>
</dbReference>
<evidence type="ECO:0000313" key="7">
    <source>
        <dbReference type="EMBL" id="QIZ06171.1"/>
    </source>
</evidence>
<name>A0A6H1NYM2_PRIMG</name>
<proteinExistence type="predicted"/>
<dbReference type="PANTHER" id="PTHR43649">
    <property type="entry name" value="ARABINOSE-BINDING PROTEIN-RELATED"/>
    <property type="match status" value="1"/>
</dbReference>